<feature type="chain" id="PRO_5035230742" evidence="2">
    <location>
        <begin position="21"/>
        <end position="773"/>
    </location>
</feature>
<feature type="compositionally biased region" description="Low complexity" evidence="1">
    <location>
        <begin position="567"/>
        <end position="576"/>
    </location>
</feature>
<evidence type="ECO:0000256" key="2">
    <source>
        <dbReference type="SAM" id="SignalP"/>
    </source>
</evidence>
<protein>
    <submittedName>
        <fullName evidence="3">Uncharacterized protein</fullName>
    </submittedName>
</protein>
<evidence type="ECO:0000313" key="3">
    <source>
        <dbReference type="EMBL" id="KAG6961797.1"/>
    </source>
</evidence>
<name>A0A8J5M712_9STRA</name>
<dbReference type="EMBL" id="JAENGY010000490">
    <property type="protein sequence ID" value="KAG6961797.1"/>
    <property type="molecule type" value="Genomic_DNA"/>
</dbReference>
<keyword evidence="2" id="KW-0732">Signal</keyword>
<accession>A0A8J5M712</accession>
<feature type="region of interest" description="Disordered" evidence="1">
    <location>
        <begin position="532"/>
        <end position="643"/>
    </location>
</feature>
<dbReference type="PANTHER" id="PTHR21562:SF83">
    <property type="entry name" value="PECTIN ACETYLESTERASE 4"/>
    <property type="match status" value="1"/>
</dbReference>
<comment type="caution">
    <text evidence="3">The sequence shown here is derived from an EMBL/GenBank/DDBJ whole genome shotgun (WGS) entry which is preliminary data.</text>
</comment>
<gene>
    <name evidence="3" type="ORF">JG688_00008899</name>
</gene>
<dbReference type="Proteomes" id="UP000709295">
    <property type="component" value="Unassembled WGS sequence"/>
</dbReference>
<dbReference type="GO" id="GO:0016787">
    <property type="term" value="F:hydrolase activity"/>
    <property type="evidence" value="ECO:0007669"/>
    <property type="project" value="InterPro"/>
</dbReference>
<organism evidence="3 4">
    <name type="scientific">Phytophthora aleatoria</name>
    <dbReference type="NCBI Taxonomy" id="2496075"/>
    <lineage>
        <taxon>Eukaryota</taxon>
        <taxon>Sar</taxon>
        <taxon>Stramenopiles</taxon>
        <taxon>Oomycota</taxon>
        <taxon>Peronosporomycetes</taxon>
        <taxon>Peronosporales</taxon>
        <taxon>Peronosporaceae</taxon>
        <taxon>Phytophthora</taxon>
    </lineage>
</organism>
<feature type="region of interest" description="Disordered" evidence="1">
    <location>
        <begin position="675"/>
        <end position="773"/>
    </location>
</feature>
<sequence length="773" mass="83875">MFLSKFVVTLLTLPALVANAADCKLGPSEKCAVDSLQTPGDDGSTLIYPGGNTRCAFDDYSDNTTTFEASSTYFFQVFPNQKQDKSKVLLYFQGGGACVDKDTCNFALQCQLGAHSLITTTAKVDNSGIMDRGGDGNPFKDWNVVFLPYCTGDLFVGNTQLEASESAYNQALGNKQCLGQNRSMHLSGYNNAKAVLDWALENFPDPKQLVVGGYSAGSLSAQLWSAKIADMWQVEQKSTKFQVLADSYVGVFPEHKAAASSLVNFYGGCDVDLHFPESLVAECKAGTASATALVDALIKDTPKSEWLFIDSTADRTQRKFYELVRLGIAGYPFTTLLGAGEFYGNLTQILDSHAQLTSVTRFNIDSEQHVWLKSAGYATATSVDGAVLGNVLSEWLGASSTNATFLSTNSAGMALHRKQRGFVDASPQYVRIPASHASSRAVGYSLHEAHPRAQRVFAKRYAAGDRSRKISSLQLRACFVLCVLLYFGAIYFADDIANIGRVVGSEQSSQNFFVHSLRPRGRGNMRVGRAVDAKKVEATTAPPLTTVALGEQNPHESDDPPTAVPDVETQTEVAIAETEEAQATEPLEQPETERDAEAMHQDAQKAIDDAPGDAVHPDDQGEDFPAGQAENAKPAQPVQGKYNEQVKTISADLINKPNDGNLETRKREQEGLISAAPKKFISPARDQPHPTAAVRHPEKGDDAVAVPAASLSRVKEQQRIRSNVEPANQTDRNHKPSEEAWPVVEQRKGRKHQQPTATPAQAKESMAERISDI</sequence>
<dbReference type="Pfam" id="PF03283">
    <property type="entry name" value="PAE"/>
    <property type="match status" value="1"/>
</dbReference>
<feature type="compositionally biased region" description="Low complexity" evidence="1">
    <location>
        <begin position="538"/>
        <end position="549"/>
    </location>
</feature>
<feature type="compositionally biased region" description="Basic and acidic residues" evidence="1">
    <location>
        <begin position="591"/>
        <end position="608"/>
    </location>
</feature>
<dbReference type="AlphaFoldDB" id="A0A8J5M712"/>
<proteinExistence type="predicted"/>
<dbReference type="InterPro" id="IPR004963">
    <property type="entry name" value="PAE/NOTUM"/>
</dbReference>
<dbReference type="PANTHER" id="PTHR21562">
    <property type="entry name" value="NOTUM-RELATED"/>
    <property type="match status" value="1"/>
</dbReference>
<reference evidence="3" key="1">
    <citation type="submission" date="2021-01" db="EMBL/GenBank/DDBJ databases">
        <title>Phytophthora aleatoria, a newly-described species from Pinus radiata is distinct from Phytophthora cactorum isolates based on comparative genomics.</title>
        <authorList>
            <person name="Mcdougal R."/>
            <person name="Panda P."/>
            <person name="Williams N."/>
            <person name="Studholme D.J."/>
        </authorList>
    </citation>
    <scope>NUCLEOTIDE SEQUENCE</scope>
    <source>
        <strain evidence="3">NZFS 4037</strain>
    </source>
</reference>
<evidence type="ECO:0000256" key="1">
    <source>
        <dbReference type="SAM" id="MobiDB-lite"/>
    </source>
</evidence>
<feature type="signal peptide" evidence="2">
    <location>
        <begin position="1"/>
        <end position="20"/>
    </location>
</feature>
<evidence type="ECO:0000313" key="4">
    <source>
        <dbReference type="Proteomes" id="UP000709295"/>
    </source>
</evidence>
<keyword evidence="4" id="KW-1185">Reference proteome</keyword>